<dbReference type="InterPro" id="IPR005170">
    <property type="entry name" value="Transptr-assoc_dom"/>
</dbReference>
<dbReference type="InterPro" id="IPR046342">
    <property type="entry name" value="CBS_dom_sf"/>
</dbReference>
<dbReference type="PANTHER" id="PTHR43099">
    <property type="entry name" value="UPF0053 PROTEIN YRKA"/>
    <property type="match status" value="1"/>
</dbReference>
<feature type="domain" description="CNNM transmembrane" evidence="12">
    <location>
        <begin position="1"/>
        <end position="204"/>
    </location>
</feature>
<dbReference type="Pfam" id="PF01595">
    <property type="entry name" value="CNNM"/>
    <property type="match status" value="1"/>
</dbReference>
<evidence type="ECO:0000259" key="11">
    <source>
        <dbReference type="PROSITE" id="PS51371"/>
    </source>
</evidence>
<dbReference type="InterPro" id="IPR044751">
    <property type="entry name" value="Ion_transp-like_CBS"/>
</dbReference>
<keyword evidence="6 8" id="KW-0129">CBS domain</keyword>
<feature type="transmembrane region" description="Helical" evidence="10">
    <location>
        <begin position="6"/>
        <end position="30"/>
    </location>
</feature>
<dbReference type="Proteomes" id="UP000620046">
    <property type="component" value="Unassembled WGS sequence"/>
</dbReference>
<dbReference type="SUPFAM" id="SSF56176">
    <property type="entry name" value="FAD-binding/transporter-associated domain-like"/>
    <property type="match status" value="1"/>
</dbReference>
<keyword evidence="5 9" id="KW-1133">Transmembrane helix</keyword>
<feature type="domain" description="CBS" evidence="11">
    <location>
        <begin position="223"/>
        <end position="282"/>
    </location>
</feature>
<dbReference type="EMBL" id="BMJA01000001">
    <property type="protein sequence ID" value="GGA26995.1"/>
    <property type="molecule type" value="Genomic_DNA"/>
</dbReference>
<evidence type="ECO:0000313" key="14">
    <source>
        <dbReference type="Proteomes" id="UP000620046"/>
    </source>
</evidence>
<name>A0ABQ1FRP1_9GAMM</name>
<keyword evidence="7 9" id="KW-0472">Membrane</keyword>
<comment type="caution">
    <text evidence="13">The sequence shown here is derived from an EMBL/GenBank/DDBJ whole genome shotgun (WGS) entry which is preliminary data.</text>
</comment>
<dbReference type="InterPro" id="IPR036318">
    <property type="entry name" value="FAD-bd_PCMH-like_sf"/>
</dbReference>
<comment type="subcellular location">
    <subcellularLocation>
        <location evidence="1">Cell membrane</location>
        <topology evidence="1">Multi-pass membrane protein</topology>
    </subcellularLocation>
</comment>
<evidence type="ECO:0000256" key="2">
    <source>
        <dbReference type="ARBA" id="ARBA00022475"/>
    </source>
</evidence>
<evidence type="ECO:0000256" key="9">
    <source>
        <dbReference type="PROSITE-ProRule" id="PRU01193"/>
    </source>
</evidence>
<dbReference type="CDD" id="cd04590">
    <property type="entry name" value="CBS_pair_CorC_HlyC_assoc"/>
    <property type="match status" value="1"/>
</dbReference>
<dbReference type="InterPro" id="IPR002550">
    <property type="entry name" value="CNNM"/>
</dbReference>
<protein>
    <submittedName>
        <fullName evidence="13">Hemolysin</fullName>
    </submittedName>
</protein>
<evidence type="ECO:0000256" key="4">
    <source>
        <dbReference type="ARBA" id="ARBA00022737"/>
    </source>
</evidence>
<feature type="transmembrane region" description="Helical" evidence="10">
    <location>
        <begin position="97"/>
        <end position="124"/>
    </location>
</feature>
<evidence type="ECO:0000256" key="3">
    <source>
        <dbReference type="ARBA" id="ARBA00022692"/>
    </source>
</evidence>
<keyword evidence="4" id="KW-0677">Repeat</keyword>
<dbReference type="Gene3D" id="3.30.465.10">
    <property type="match status" value="1"/>
</dbReference>
<dbReference type="InterPro" id="IPR051676">
    <property type="entry name" value="UPF0053_domain"/>
</dbReference>
<dbReference type="SUPFAM" id="SSF54631">
    <property type="entry name" value="CBS-domain pair"/>
    <property type="match status" value="1"/>
</dbReference>
<dbReference type="PANTHER" id="PTHR43099:SF5">
    <property type="entry name" value="HLYC_CORC FAMILY TRANSPORTER"/>
    <property type="match status" value="1"/>
</dbReference>
<accession>A0ABQ1FRP1</accession>
<organism evidence="13 14">
    <name type="scientific">Dyella nitratireducens</name>
    <dbReference type="NCBI Taxonomy" id="1849580"/>
    <lineage>
        <taxon>Bacteria</taxon>
        <taxon>Pseudomonadati</taxon>
        <taxon>Pseudomonadota</taxon>
        <taxon>Gammaproteobacteria</taxon>
        <taxon>Lysobacterales</taxon>
        <taxon>Rhodanobacteraceae</taxon>
        <taxon>Dyella</taxon>
    </lineage>
</organism>
<keyword evidence="14" id="KW-1185">Reference proteome</keyword>
<dbReference type="Pfam" id="PF00571">
    <property type="entry name" value="CBS"/>
    <property type="match status" value="2"/>
</dbReference>
<dbReference type="InterPro" id="IPR016169">
    <property type="entry name" value="FAD-bd_PCMH_sub2"/>
</dbReference>
<dbReference type="PROSITE" id="PS51846">
    <property type="entry name" value="CNNM"/>
    <property type="match status" value="1"/>
</dbReference>
<evidence type="ECO:0000259" key="12">
    <source>
        <dbReference type="PROSITE" id="PS51846"/>
    </source>
</evidence>
<dbReference type="SMART" id="SM01091">
    <property type="entry name" value="CorC_HlyC"/>
    <property type="match status" value="1"/>
</dbReference>
<dbReference type="InterPro" id="IPR000644">
    <property type="entry name" value="CBS_dom"/>
</dbReference>
<evidence type="ECO:0000256" key="8">
    <source>
        <dbReference type="PROSITE-ProRule" id="PRU00703"/>
    </source>
</evidence>
<evidence type="ECO:0000256" key="5">
    <source>
        <dbReference type="ARBA" id="ARBA00022989"/>
    </source>
</evidence>
<reference evidence="14" key="1">
    <citation type="journal article" date="2019" name="Int. J. Syst. Evol. Microbiol.">
        <title>The Global Catalogue of Microorganisms (GCM) 10K type strain sequencing project: providing services to taxonomists for standard genome sequencing and annotation.</title>
        <authorList>
            <consortium name="The Broad Institute Genomics Platform"/>
            <consortium name="The Broad Institute Genome Sequencing Center for Infectious Disease"/>
            <person name="Wu L."/>
            <person name="Ma J."/>
        </authorList>
    </citation>
    <scope>NUCLEOTIDE SEQUENCE [LARGE SCALE GENOMIC DNA]</scope>
    <source>
        <strain evidence="14">CGMCC 1.15439</strain>
    </source>
</reference>
<evidence type="ECO:0000256" key="6">
    <source>
        <dbReference type="ARBA" id="ARBA00023122"/>
    </source>
</evidence>
<feature type="domain" description="CBS" evidence="11">
    <location>
        <begin position="287"/>
        <end position="343"/>
    </location>
</feature>
<evidence type="ECO:0000256" key="10">
    <source>
        <dbReference type="SAM" id="Phobius"/>
    </source>
</evidence>
<dbReference type="Gene3D" id="3.10.580.10">
    <property type="entry name" value="CBS-domain"/>
    <property type="match status" value="1"/>
</dbReference>
<proteinExistence type="predicted"/>
<keyword evidence="3 9" id="KW-0812">Transmembrane</keyword>
<sequence length="434" mass="47723">MTGWIGILAVFLLVAANGFFVAAEFALVAVRRSRVAELVSQGRRNAYVLLRTVDRLDASLAATQLGITLSSLALGWVGEPALAHLIEPLLETWAGKYAGVGADVVAIAIAFCIITALHIVLGELAPKSLALQRSEGTALWVVRPLNVFLFVFRPAIVLLNGLGNLVLRVVGLRPGAGEDMLHSAEELKLLVSASQEAGLLQRAQQEVVERVFNIGDRRIGDIMTPRTDLVWLDMDNPREDILRTLRECRHQYMLVGRSDIGEPLGMVAKQDLLDQLLDGHELDPLAALTTPPAIHESTPIFKVLERFRSAPVRLVIVLDEYGGLEGIVTQTDLLEAMVGHLPESESDAPDIVEREDGSLLIDGACPVFQMFERLGWRQPSEKGYHTAAGFVLAQMAHIPQVGEFFVYQGWRLEVVDTDGRRIDKVLAMREREVV</sequence>
<evidence type="ECO:0000256" key="1">
    <source>
        <dbReference type="ARBA" id="ARBA00004651"/>
    </source>
</evidence>
<keyword evidence="2" id="KW-1003">Cell membrane</keyword>
<evidence type="ECO:0000313" key="13">
    <source>
        <dbReference type="EMBL" id="GGA26995.1"/>
    </source>
</evidence>
<gene>
    <name evidence="13" type="ORF">GCM10010981_14580</name>
</gene>
<dbReference type="Pfam" id="PF03471">
    <property type="entry name" value="CorC_HlyC"/>
    <property type="match status" value="1"/>
</dbReference>
<evidence type="ECO:0000256" key="7">
    <source>
        <dbReference type="ARBA" id="ARBA00023136"/>
    </source>
</evidence>
<dbReference type="PROSITE" id="PS51371">
    <property type="entry name" value="CBS"/>
    <property type="match status" value="2"/>
</dbReference>
<dbReference type="RefSeq" id="WP_188793569.1">
    <property type="nucleotide sequence ID" value="NZ_BMJA01000001.1"/>
</dbReference>